<dbReference type="PANTHER" id="PTHR13696:SF99">
    <property type="entry name" value="COBYRINIC ACID AC-DIAMIDE SYNTHASE"/>
    <property type="match status" value="1"/>
</dbReference>
<keyword evidence="3" id="KW-1185">Reference proteome</keyword>
<dbReference type="PANTHER" id="PTHR13696">
    <property type="entry name" value="P-LOOP CONTAINING NUCLEOSIDE TRIPHOSPHATE HYDROLASE"/>
    <property type="match status" value="1"/>
</dbReference>
<dbReference type="CDD" id="cd02042">
    <property type="entry name" value="ParAB_family"/>
    <property type="match status" value="1"/>
</dbReference>
<reference evidence="2 3" key="1">
    <citation type="journal article" date="2023" name="Microbiol. Resour. Announc.">
        <title>Complete Genome Sequence of Imperialibacter roseus strain P4T.</title>
        <authorList>
            <person name="Tizabi D.R."/>
            <person name="Bachvaroff T."/>
            <person name="Hill R.T."/>
        </authorList>
    </citation>
    <scope>NUCLEOTIDE SEQUENCE [LARGE SCALE GENOMIC DNA]</scope>
    <source>
        <strain evidence="2 3">P4T</strain>
    </source>
</reference>
<dbReference type="Proteomes" id="UP001302349">
    <property type="component" value="Chromosome"/>
</dbReference>
<dbReference type="RefSeq" id="WP_317489874.1">
    <property type="nucleotide sequence ID" value="NZ_CP136051.1"/>
</dbReference>
<dbReference type="EMBL" id="CP136051">
    <property type="protein sequence ID" value="WOK07188.1"/>
    <property type="molecule type" value="Genomic_DNA"/>
</dbReference>
<sequence length="272" mass="30141">MTKVISILNEKGGVGKTTTTSSLGSILASRGFKVVMLDLDPQADLTLACKKAGEATNIYDILFETKKVTGINVNPNLVLIPGSNKMAATKFKTKIQDEYSLMHPITVLRSVFKSLLVRDDIHFVLIDCPPNLDLVVQNALAMSTHVLIPIVAHSFAVNGAWSIVDFIKKFRESDINPELAPVGILMNSFDQRLNIHRGVYELCLESFPNLLFDTKIRVNTKLAENTHLGQEIVTYAKALSEGKFPNKFSGFEDFTQLADELLDRLGYKELAI</sequence>
<dbReference type="InterPro" id="IPR027417">
    <property type="entry name" value="P-loop_NTPase"/>
</dbReference>
<evidence type="ECO:0000313" key="3">
    <source>
        <dbReference type="Proteomes" id="UP001302349"/>
    </source>
</evidence>
<proteinExistence type="predicted"/>
<gene>
    <name evidence="2" type="ORF">RT717_00955</name>
</gene>
<organism evidence="2 3">
    <name type="scientific">Imperialibacter roseus</name>
    <dbReference type="NCBI Taxonomy" id="1324217"/>
    <lineage>
        <taxon>Bacteria</taxon>
        <taxon>Pseudomonadati</taxon>
        <taxon>Bacteroidota</taxon>
        <taxon>Cytophagia</taxon>
        <taxon>Cytophagales</taxon>
        <taxon>Flammeovirgaceae</taxon>
        <taxon>Imperialibacter</taxon>
    </lineage>
</organism>
<dbReference type="SUPFAM" id="SSF52540">
    <property type="entry name" value="P-loop containing nucleoside triphosphate hydrolases"/>
    <property type="match status" value="1"/>
</dbReference>
<dbReference type="InterPro" id="IPR050678">
    <property type="entry name" value="DNA_Partitioning_ATPase"/>
</dbReference>
<evidence type="ECO:0000313" key="2">
    <source>
        <dbReference type="EMBL" id="WOK07188.1"/>
    </source>
</evidence>
<name>A0ABZ0IQ71_9BACT</name>
<feature type="domain" description="AAA" evidence="1">
    <location>
        <begin position="2"/>
        <end position="179"/>
    </location>
</feature>
<dbReference type="Pfam" id="PF13614">
    <property type="entry name" value="AAA_31"/>
    <property type="match status" value="1"/>
</dbReference>
<dbReference type="InterPro" id="IPR025669">
    <property type="entry name" value="AAA_dom"/>
</dbReference>
<dbReference type="Gene3D" id="3.40.50.300">
    <property type="entry name" value="P-loop containing nucleotide triphosphate hydrolases"/>
    <property type="match status" value="1"/>
</dbReference>
<evidence type="ECO:0000259" key="1">
    <source>
        <dbReference type="Pfam" id="PF13614"/>
    </source>
</evidence>
<accession>A0ABZ0IQ71</accession>
<protein>
    <submittedName>
        <fullName evidence="2">ParA family protein</fullName>
    </submittedName>
</protein>